<dbReference type="EMBL" id="GBXM01081866">
    <property type="protein sequence ID" value="JAH26711.1"/>
    <property type="molecule type" value="Transcribed_RNA"/>
</dbReference>
<name>A0A0E9RC40_ANGAN</name>
<feature type="transmembrane region" description="Helical" evidence="1">
    <location>
        <begin position="6"/>
        <end position="32"/>
    </location>
</feature>
<accession>A0A0E9RC40</accession>
<proteinExistence type="predicted"/>
<evidence type="ECO:0000256" key="1">
    <source>
        <dbReference type="SAM" id="Phobius"/>
    </source>
</evidence>
<reference evidence="2" key="1">
    <citation type="submission" date="2014-11" db="EMBL/GenBank/DDBJ databases">
        <authorList>
            <person name="Amaro Gonzalez C."/>
        </authorList>
    </citation>
    <scope>NUCLEOTIDE SEQUENCE</scope>
</reference>
<dbReference type="AlphaFoldDB" id="A0A0E9RC40"/>
<keyword evidence="1" id="KW-0472">Membrane</keyword>
<sequence length="46" mass="5224">MHIDGHFLGVLHVCQKCCVFLLCNFLICILLYCATCRKVMLCCVVC</sequence>
<keyword evidence="1" id="KW-1133">Transmembrane helix</keyword>
<organism evidence="2">
    <name type="scientific">Anguilla anguilla</name>
    <name type="common">European freshwater eel</name>
    <name type="synonym">Muraena anguilla</name>
    <dbReference type="NCBI Taxonomy" id="7936"/>
    <lineage>
        <taxon>Eukaryota</taxon>
        <taxon>Metazoa</taxon>
        <taxon>Chordata</taxon>
        <taxon>Craniata</taxon>
        <taxon>Vertebrata</taxon>
        <taxon>Euteleostomi</taxon>
        <taxon>Actinopterygii</taxon>
        <taxon>Neopterygii</taxon>
        <taxon>Teleostei</taxon>
        <taxon>Anguilliformes</taxon>
        <taxon>Anguillidae</taxon>
        <taxon>Anguilla</taxon>
    </lineage>
</organism>
<reference evidence="2" key="2">
    <citation type="journal article" date="2015" name="Fish Shellfish Immunol.">
        <title>Early steps in the European eel (Anguilla anguilla)-Vibrio vulnificus interaction in the gills: Role of the RtxA13 toxin.</title>
        <authorList>
            <person name="Callol A."/>
            <person name="Pajuelo D."/>
            <person name="Ebbesson L."/>
            <person name="Teles M."/>
            <person name="MacKenzie S."/>
            <person name="Amaro C."/>
        </authorList>
    </citation>
    <scope>NUCLEOTIDE SEQUENCE</scope>
</reference>
<evidence type="ECO:0000313" key="2">
    <source>
        <dbReference type="EMBL" id="JAH26711.1"/>
    </source>
</evidence>
<protein>
    <submittedName>
        <fullName evidence="2">Uncharacterized protein</fullName>
    </submittedName>
</protein>
<keyword evidence="1" id="KW-0812">Transmembrane</keyword>